<evidence type="ECO:0000256" key="1">
    <source>
        <dbReference type="ARBA" id="ARBA00005254"/>
    </source>
</evidence>
<dbReference type="PANTHER" id="PTHR11941:SF54">
    <property type="entry name" value="ENOYL-COA HYDRATASE, MITOCHONDRIAL"/>
    <property type="match status" value="1"/>
</dbReference>
<dbReference type="EMBL" id="CP016537">
    <property type="protein sequence ID" value="ANU14216.1"/>
    <property type="molecule type" value="Genomic_DNA"/>
</dbReference>
<evidence type="ECO:0000313" key="3">
    <source>
        <dbReference type="EMBL" id="ANU14216.1"/>
    </source>
</evidence>
<dbReference type="SUPFAM" id="SSF52096">
    <property type="entry name" value="ClpP/crotonase"/>
    <property type="match status" value="1"/>
</dbReference>
<dbReference type="OrthoDB" id="9775794at2"/>
<dbReference type="Proteomes" id="UP000092687">
    <property type="component" value="Chromosome"/>
</dbReference>
<keyword evidence="4" id="KW-1185">Reference proteome</keyword>
<dbReference type="AlphaFoldDB" id="A0A1C7DRR6"/>
<dbReference type="InterPro" id="IPR001753">
    <property type="entry name" value="Enoyl-CoA_hydra/iso"/>
</dbReference>
<accession>A0A1C7DRR6</accession>
<evidence type="ECO:0000256" key="2">
    <source>
        <dbReference type="ARBA" id="ARBA00023239"/>
    </source>
</evidence>
<dbReference type="Gene3D" id="3.90.226.10">
    <property type="entry name" value="2-enoyl-CoA Hydratase, Chain A, domain 1"/>
    <property type="match status" value="1"/>
</dbReference>
<evidence type="ECO:0000313" key="4">
    <source>
        <dbReference type="Proteomes" id="UP000092687"/>
    </source>
</evidence>
<sequence>MQKENWTVIELERQGNVAVVTLNNPPLNVLTDELLNQLAEAISDFNQQPDIRVAVIRAVGEKAFAAGADIRQFPKLTQESGIALVEKGKKIFDKLENGKPVICAVHGLALGAGLELVLACDIRIVEETAKLGLPETGLGILPGYGGTQRLARLVGPGKSKELILSGESLSGKQAYEARLAEKLVPTGQAFDSAMKLARSIASKAPLAVANAKRAIDEGLELSLVAGQELETQLFSELIRTQDMQEGVKAFTEKRTADFQGK</sequence>
<gene>
    <name evidence="3" type="ORF">BBI08_10215</name>
</gene>
<comment type="similarity">
    <text evidence="1">Belongs to the enoyl-CoA hydratase/isomerase family.</text>
</comment>
<proteinExistence type="inferred from homology"/>
<name>A0A1C7DRR6_9BACL</name>
<dbReference type="FunFam" id="1.10.12.10:FF:000001">
    <property type="entry name" value="Probable enoyl-CoA hydratase, mitochondrial"/>
    <property type="match status" value="1"/>
</dbReference>
<organism evidence="3 4">
    <name type="scientific">Planococcus halocryophilus</name>
    <dbReference type="NCBI Taxonomy" id="1215089"/>
    <lineage>
        <taxon>Bacteria</taxon>
        <taxon>Bacillati</taxon>
        <taxon>Bacillota</taxon>
        <taxon>Bacilli</taxon>
        <taxon>Bacillales</taxon>
        <taxon>Caryophanaceae</taxon>
        <taxon>Planococcus</taxon>
    </lineage>
</organism>
<dbReference type="RefSeq" id="WP_040850996.1">
    <property type="nucleotide sequence ID" value="NZ_CP016537.2"/>
</dbReference>
<dbReference type="Gene3D" id="1.10.12.10">
    <property type="entry name" value="Lyase 2-enoyl-coa Hydratase, Chain A, domain 2"/>
    <property type="match status" value="1"/>
</dbReference>
<dbReference type="STRING" id="1215089.BBI08_10215"/>
<keyword evidence="2" id="KW-0456">Lyase</keyword>
<dbReference type="PANTHER" id="PTHR11941">
    <property type="entry name" value="ENOYL-COA HYDRATASE-RELATED"/>
    <property type="match status" value="1"/>
</dbReference>
<dbReference type="CDD" id="cd06558">
    <property type="entry name" value="crotonase-like"/>
    <property type="match status" value="1"/>
</dbReference>
<dbReference type="InterPro" id="IPR014748">
    <property type="entry name" value="Enoyl-CoA_hydra_C"/>
</dbReference>
<reference evidence="3" key="1">
    <citation type="submission" date="2016-10" db="EMBL/GenBank/DDBJ databases">
        <authorList>
            <person name="de Groot N.N."/>
        </authorList>
    </citation>
    <scope>NUCLEOTIDE SEQUENCE</scope>
    <source>
        <strain evidence="3">DSM 24743</strain>
    </source>
</reference>
<protein>
    <submittedName>
        <fullName evidence="3">Enoyl-CoA hydratase</fullName>
    </submittedName>
</protein>
<dbReference type="FunFam" id="3.90.226.10:FF:000009">
    <property type="entry name" value="Carnitinyl-CoA dehydratase"/>
    <property type="match status" value="1"/>
</dbReference>
<dbReference type="KEGG" id="phc:BBI08_10215"/>
<dbReference type="GO" id="GO:0016836">
    <property type="term" value="F:hydro-lyase activity"/>
    <property type="evidence" value="ECO:0007669"/>
    <property type="project" value="UniProtKB-ARBA"/>
</dbReference>
<dbReference type="InterPro" id="IPR029045">
    <property type="entry name" value="ClpP/crotonase-like_dom_sf"/>
</dbReference>
<dbReference type="GO" id="GO:0006635">
    <property type="term" value="P:fatty acid beta-oxidation"/>
    <property type="evidence" value="ECO:0007669"/>
    <property type="project" value="TreeGrafter"/>
</dbReference>
<dbReference type="Pfam" id="PF00378">
    <property type="entry name" value="ECH_1"/>
    <property type="match status" value="1"/>
</dbReference>